<evidence type="ECO:0000256" key="5">
    <source>
        <dbReference type="SAM" id="Phobius"/>
    </source>
</evidence>
<reference evidence="7 8" key="1">
    <citation type="submission" date="2019-05" db="EMBL/GenBank/DDBJ databases">
        <authorList>
            <person name="Pankratov T."/>
            <person name="Grouzdev D."/>
        </authorList>
    </citation>
    <scope>NUCLEOTIDE SEQUENCE [LARGE SCALE GENOMIC DNA]</scope>
    <source>
        <strain evidence="7 8">KEBCLARHB70R</strain>
    </source>
</reference>
<dbReference type="SMART" id="SM00822">
    <property type="entry name" value="PKS_KR"/>
    <property type="match status" value="1"/>
</dbReference>
<dbReference type="InterPro" id="IPR020904">
    <property type="entry name" value="Sc_DH/Rdtase_CS"/>
</dbReference>
<comment type="caution">
    <text evidence="7">The sequence shown here is derived from an EMBL/GenBank/DDBJ whole genome shotgun (WGS) entry which is preliminary data.</text>
</comment>
<evidence type="ECO:0000313" key="8">
    <source>
        <dbReference type="Proteomes" id="UP000305654"/>
    </source>
</evidence>
<keyword evidence="5" id="KW-0812">Transmembrane</keyword>
<dbReference type="InterPro" id="IPR002347">
    <property type="entry name" value="SDR_fam"/>
</dbReference>
<dbReference type="PROSITE" id="PS00061">
    <property type="entry name" value="ADH_SHORT"/>
    <property type="match status" value="1"/>
</dbReference>
<proteinExistence type="inferred from homology"/>
<dbReference type="PRINTS" id="PR00081">
    <property type="entry name" value="GDHRDH"/>
</dbReference>
<keyword evidence="5" id="KW-1133">Transmembrane helix</keyword>
<feature type="domain" description="Ketoreductase" evidence="6">
    <location>
        <begin position="85"/>
        <end position="271"/>
    </location>
</feature>
<dbReference type="Gene3D" id="3.40.50.720">
    <property type="entry name" value="NAD(P)-binding Rossmann-like Domain"/>
    <property type="match status" value="1"/>
</dbReference>
<keyword evidence="2" id="KW-0560">Oxidoreductase</keyword>
<dbReference type="InterPro" id="IPR036291">
    <property type="entry name" value="NAD(P)-bd_dom_sf"/>
</dbReference>
<dbReference type="EMBL" id="VCDI01000003">
    <property type="protein sequence ID" value="TLU72622.1"/>
    <property type="molecule type" value="Genomic_DNA"/>
</dbReference>
<dbReference type="Proteomes" id="UP000305654">
    <property type="component" value="Unassembled WGS sequence"/>
</dbReference>
<dbReference type="InterPro" id="IPR057326">
    <property type="entry name" value="KR_dom"/>
</dbReference>
<protein>
    <submittedName>
        <fullName evidence="7">SDR family NAD(P)-dependent oxidoreductase</fullName>
    </submittedName>
</protein>
<evidence type="ECO:0000256" key="4">
    <source>
        <dbReference type="SAM" id="MobiDB-lite"/>
    </source>
</evidence>
<dbReference type="PANTHER" id="PTHR44196:SF1">
    <property type="entry name" value="DEHYDROGENASE_REDUCTASE SDR FAMILY MEMBER 7B"/>
    <property type="match status" value="1"/>
</dbReference>
<feature type="transmembrane region" description="Helical" evidence="5">
    <location>
        <begin position="390"/>
        <end position="408"/>
    </location>
</feature>
<keyword evidence="8" id="KW-1185">Reference proteome</keyword>
<organism evidence="7 8">
    <name type="scientific">Lichenicoccus roseus</name>
    <dbReference type="NCBI Taxonomy" id="2683649"/>
    <lineage>
        <taxon>Bacteria</taxon>
        <taxon>Pseudomonadati</taxon>
        <taxon>Pseudomonadota</taxon>
        <taxon>Alphaproteobacteria</taxon>
        <taxon>Acetobacterales</taxon>
        <taxon>Acetobacteraceae</taxon>
        <taxon>Lichenicoccus</taxon>
    </lineage>
</organism>
<evidence type="ECO:0000256" key="2">
    <source>
        <dbReference type="ARBA" id="ARBA00023002"/>
    </source>
</evidence>
<evidence type="ECO:0000313" key="7">
    <source>
        <dbReference type="EMBL" id="TLU72622.1"/>
    </source>
</evidence>
<dbReference type="GO" id="GO:0016020">
    <property type="term" value="C:membrane"/>
    <property type="evidence" value="ECO:0007669"/>
    <property type="project" value="TreeGrafter"/>
</dbReference>
<sequence>MAATARRRSGAWRRCARWRCRSPSAYAASAPDGSPHDRLAALPTASATPTTMHRWPTPADGGKAARIMSDSTTSQSVTTGLHAPGTVVITGAGSGIGLAAALHFAAKGWRIGLIGRGEPALREAELQVLAAGGTAHVAMADVSDAAALEAAATSIEAALGPFDVWVNNAGIGFYGKFTDVPEDAFRRVIDVNLHGTANGTRIALSRMRPRNRGTIVQVLSAISYRGIPLQSAYSASKYGLRGFTEAVRSELVNERSAITVCMVHPPAVNTPFYSHAGSVMDKAPRPPPPVYQPEMLGEAIYLAALSRRREWRVTGSSVGFSVANKLVPGALDIVSGLVGVAVQKTTRDKVVSARDPNTFSPSSVPTGTHGPFDGESLRRSLQWSLTKGPAMLPLGVGMLAVGAMGALLRRR</sequence>
<dbReference type="Pfam" id="PF00106">
    <property type="entry name" value="adh_short"/>
    <property type="match status" value="1"/>
</dbReference>
<gene>
    <name evidence="7" type="ORF">FE263_11310</name>
</gene>
<accession>A0A5R9J4Y6</accession>
<dbReference type="GO" id="GO:0016491">
    <property type="term" value="F:oxidoreductase activity"/>
    <property type="evidence" value="ECO:0007669"/>
    <property type="project" value="UniProtKB-KW"/>
</dbReference>
<evidence type="ECO:0000259" key="6">
    <source>
        <dbReference type="SMART" id="SM00822"/>
    </source>
</evidence>
<dbReference type="SUPFAM" id="SSF51735">
    <property type="entry name" value="NAD(P)-binding Rossmann-fold domains"/>
    <property type="match status" value="1"/>
</dbReference>
<dbReference type="PRINTS" id="PR00080">
    <property type="entry name" value="SDRFAMILY"/>
</dbReference>
<comment type="similarity">
    <text evidence="1 3">Belongs to the short-chain dehydrogenases/reductases (SDR) family.</text>
</comment>
<evidence type="ECO:0000256" key="1">
    <source>
        <dbReference type="ARBA" id="ARBA00006484"/>
    </source>
</evidence>
<feature type="region of interest" description="Disordered" evidence="4">
    <location>
        <begin position="353"/>
        <end position="375"/>
    </location>
</feature>
<keyword evidence="5" id="KW-0472">Membrane</keyword>
<dbReference type="OrthoDB" id="9781689at2"/>
<dbReference type="AlphaFoldDB" id="A0A5R9J4Y6"/>
<feature type="compositionally biased region" description="Polar residues" evidence="4">
    <location>
        <begin position="355"/>
        <end position="366"/>
    </location>
</feature>
<name>A0A5R9J4Y6_9PROT</name>
<dbReference type="NCBIfam" id="NF005495">
    <property type="entry name" value="PRK07109.1"/>
    <property type="match status" value="1"/>
</dbReference>
<dbReference type="PANTHER" id="PTHR44196">
    <property type="entry name" value="DEHYDROGENASE/REDUCTASE SDR FAMILY MEMBER 7B"/>
    <property type="match status" value="1"/>
</dbReference>
<evidence type="ECO:0000256" key="3">
    <source>
        <dbReference type="RuleBase" id="RU000363"/>
    </source>
</evidence>